<protein>
    <submittedName>
        <fullName evidence="1">Uncharacterized protein</fullName>
    </submittedName>
</protein>
<reference evidence="1 2" key="1">
    <citation type="submission" date="2010-12" db="EMBL/GenBank/DDBJ databases">
        <authorList>
            <person name="Muzny D."/>
            <person name="Qin X."/>
            <person name="Deng J."/>
            <person name="Jiang H."/>
            <person name="Liu Y."/>
            <person name="Qu J."/>
            <person name="Song X.-Z."/>
            <person name="Zhang L."/>
            <person name="Thornton R."/>
            <person name="Coyle M."/>
            <person name="Francisco L."/>
            <person name="Jackson L."/>
            <person name="Javaid M."/>
            <person name="Korchina V."/>
            <person name="Kovar C."/>
            <person name="Mata R."/>
            <person name="Mathew T."/>
            <person name="Ngo R."/>
            <person name="Nguyen L."/>
            <person name="Nguyen N."/>
            <person name="Okwuonu G."/>
            <person name="Ongeri F."/>
            <person name="Pham C."/>
            <person name="Simmons D."/>
            <person name="Wilczek-Boney K."/>
            <person name="Hale W."/>
            <person name="Jakkamsetti A."/>
            <person name="Pham P."/>
            <person name="Ruth R."/>
            <person name="San Lucas F."/>
            <person name="Warren J."/>
            <person name="Zhang J."/>
            <person name="Zhao Z."/>
            <person name="Zhou C."/>
            <person name="Zhu D."/>
            <person name="Lee S."/>
            <person name="Bess C."/>
            <person name="Blankenburg K."/>
            <person name="Forbes L."/>
            <person name="Fu Q."/>
            <person name="Gubbala S."/>
            <person name="Hirani K."/>
            <person name="Jayaseelan J.C."/>
            <person name="Lara F."/>
            <person name="Munidasa M."/>
            <person name="Palculict T."/>
            <person name="Patil S."/>
            <person name="Pu L.-L."/>
            <person name="Saada N."/>
            <person name="Tang L."/>
            <person name="Weissenberger G."/>
            <person name="Zhu Y."/>
            <person name="Hemphill L."/>
            <person name="Shang Y."/>
            <person name="Youmans B."/>
            <person name="Ayvaz T."/>
            <person name="Ross M."/>
            <person name="Santibanez J."/>
            <person name="Aqrawi P."/>
            <person name="Gross S."/>
            <person name="Joshi V."/>
            <person name="Fowler G."/>
            <person name="Nazareth L."/>
            <person name="Reid J."/>
            <person name="Worley K."/>
            <person name="Petrosino J."/>
            <person name="Highlander S."/>
            <person name="Gibbs R."/>
        </authorList>
    </citation>
    <scope>NUCLEOTIDE SEQUENCE [LARGE SCALE GENOMIC DNA]</scope>
    <source>
        <strain evidence="1 2">ATCC 51599</strain>
    </source>
</reference>
<accession>E7RWV5</accession>
<proteinExistence type="predicted"/>
<dbReference type="STRING" id="887898.HMPREF0551_1167"/>
<dbReference type="AlphaFoldDB" id="E7RWV5"/>
<gene>
    <name evidence="1" type="ORF">HMPREF0551_1167</name>
</gene>
<evidence type="ECO:0000313" key="2">
    <source>
        <dbReference type="Proteomes" id="UP000011021"/>
    </source>
</evidence>
<evidence type="ECO:0000313" key="1">
    <source>
        <dbReference type="EMBL" id="EFV95209.1"/>
    </source>
</evidence>
<name>E7RWV5_9BURK</name>
<dbReference type="EMBL" id="AEQP01000004">
    <property type="protein sequence ID" value="EFV95209.1"/>
    <property type="molecule type" value="Genomic_DNA"/>
</dbReference>
<sequence length="212" mass="24017">MAQLRITAGGIWKAFYWTLAGAAFWFVYDGVQHPEKFDDKTLPPSAVENRLPGGAFRANLPEVSLNYTGAVADIENPVIDPATGLRRIWGPWGIGAREFETWTSYDQVYAFRLQERMHDDLLKGKSVGLLSGKVIEPGDIPAKSGMGNGINERLLEQLRRQSFEECKVIQQHWIFAERWGIAEGGNMTELRRLAAECQYWLSEYLRKGLDKP</sequence>
<dbReference type="HOGENOM" id="CLU_1298486_0_0_4"/>
<dbReference type="Proteomes" id="UP000011021">
    <property type="component" value="Unassembled WGS sequence"/>
</dbReference>
<dbReference type="RefSeq" id="WP_005673410.1">
    <property type="nucleotide sequence ID" value="NZ_CP146288.1"/>
</dbReference>
<organism evidence="1 2">
    <name type="scientific">Lautropia mirabilis ATCC 51599</name>
    <dbReference type="NCBI Taxonomy" id="887898"/>
    <lineage>
        <taxon>Bacteria</taxon>
        <taxon>Pseudomonadati</taxon>
        <taxon>Pseudomonadota</taxon>
        <taxon>Betaproteobacteria</taxon>
        <taxon>Burkholderiales</taxon>
        <taxon>Burkholderiaceae</taxon>
        <taxon>Lautropia</taxon>
    </lineage>
</organism>
<comment type="caution">
    <text evidence="1">The sequence shown here is derived from an EMBL/GenBank/DDBJ whole genome shotgun (WGS) entry which is preliminary data.</text>
</comment>
<keyword evidence="2" id="KW-1185">Reference proteome</keyword>